<evidence type="ECO:0008006" key="4">
    <source>
        <dbReference type="Google" id="ProtNLM"/>
    </source>
</evidence>
<dbReference type="RefSeq" id="WP_108436413.1">
    <property type="nucleotide sequence ID" value="NZ_CP028918.1"/>
</dbReference>
<evidence type="ECO:0000313" key="3">
    <source>
        <dbReference type="Proteomes" id="UP000244496"/>
    </source>
</evidence>
<keyword evidence="3" id="KW-1185">Reference proteome</keyword>
<reference evidence="2 3" key="1">
    <citation type="submission" date="2018-04" db="EMBL/GenBank/DDBJ databases">
        <title>Genome sequencing of Gemmobacter.</title>
        <authorList>
            <person name="Yi H."/>
            <person name="Baek M.-G."/>
        </authorList>
    </citation>
    <scope>NUCLEOTIDE SEQUENCE [LARGE SCALE GENOMIC DNA]</scope>
    <source>
        <strain evidence="2 3">HYN0069</strain>
    </source>
</reference>
<accession>A0A2S0UP51</accession>
<protein>
    <recommendedName>
        <fullName evidence="4">Peptidase inhibitor I78 family protein</fullName>
    </recommendedName>
</protein>
<evidence type="ECO:0000256" key="1">
    <source>
        <dbReference type="SAM" id="SignalP"/>
    </source>
</evidence>
<dbReference type="AlphaFoldDB" id="A0A2S0UP51"/>
<name>A0A2S0UP51_9RHOB</name>
<proteinExistence type="predicted"/>
<evidence type="ECO:0000313" key="2">
    <source>
        <dbReference type="EMBL" id="AWB49596.1"/>
    </source>
</evidence>
<feature type="chain" id="PRO_5015392162" description="Peptidase inhibitor I78 family protein" evidence="1">
    <location>
        <begin position="21"/>
        <end position="127"/>
    </location>
</feature>
<keyword evidence="1" id="KW-0732">Signal</keyword>
<feature type="signal peptide" evidence="1">
    <location>
        <begin position="1"/>
        <end position="20"/>
    </location>
</feature>
<gene>
    <name evidence="2" type="ORF">HYN69_14795</name>
</gene>
<dbReference type="KEGG" id="geh:HYN69_14795"/>
<sequence length="127" mass="12790">MKPFVIVPAFLALVSLTACSGPSPYEVTAAAMGSGAVVAAPYQTAPTYQAVNVAKSTDACGASQYQSLVGGPSMAAVSLNIPGSSRHYGSDEPVATNVPSRLNFVHSGSAVDAVADPASRVVRVFCG</sequence>
<organism evidence="2 3">
    <name type="scientific">Paragemmobacter aquarius</name>
    <dbReference type="NCBI Taxonomy" id="2169400"/>
    <lineage>
        <taxon>Bacteria</taxon>
        <taxon>Pseudomonadati</taxon>
        <taxon>Pseudomonadota</taxon>
        <taxon>Alphaproteobacteria</taxon>
        <taxon>Rhodobacterales</taxon>
        <taxon>Paracoccaceae</taxon>
        <taxon>Paragemmobacter</taxon>
    </lineage>
</organism>
<dbReference type="Proteomes" id="UP000244496">
    <property type="component" value="Chromosome"/>
</dbReference>
<dbReference type="OrthoDB" id="7874249at2"/>
<dbReference type="EMBL" id="CP028918">
    <property type="protein sequence ID" value="AWB49596.1"/>
    <property type="molecule type" value="Genomic_DNA"/>
</dbReference>
<dbReference type="PROSITE" id="PS51257">
    <property type="entry name" value="PROKAR_LIPOPROTEIN"/>
    <property type="match status" value="1"/>
</dbReference>